<dbReference type="EMBL" id="CP113520">
    <property type="protein sequence ID" value="WAJ28784.1"/>
    <property type="molecule type" value="Genomic_DNA"/>
</dbReference>
<accession>A0ACD4NPS2</accession>
<evidence type="ECO:0000313" key="1">
    <source>
        <dbReference type="EMBL" id="WAJ28784.1"/>
    </source>
</evidence>
<sequence>MRRQVVHVFRERLLQVIERSRLSPAAFARTLGIDRSTLSQLLSPANDRLPRAETLAAVSQRYGVSVDWLLGLTSQERQGADVVEQVRVEGQAGSPTDDRFLAWYAEAENAGYRIRTVPRSFPDFLKLGDVIRYEYANWPEVDVEASVLWAGERLDSMRRSDLSQEACLPLQGLKAFARGEAQWEGLPASLRREQLETMAATCRAIYPSLRVHLFDLAQTYSAPFTVFGPQRASLYTGGLFFVFTASMHVRLLNQRFDDLIRASAVQPTAVADVMEGLAREVG</sequence>
<name>A0ACD4NPS2_9HYPH</name>
<organism evidence="1 2">
    <name type="scientific">Antarcticirhabdus aurantiaca</name>
    <dbReference type="NCBI Taxonomy" id="2606717"/>
    <lineage>
        <taxon>Bacteria</taxon>
        <taxon>Pseudomonadati</taxon>
        <taxon>Pseudomonadota</taxon>
        <taxon>Alphaproteobacteria</taxon>
        <taxon>Hyphomicrobiales</taxon>
        <taxon>Aurantimonadaceae</taxon>
        <taxon>Antarcticirhabdus</taxon>
    </lineage>
</organism>
<keyword evidence="2" id="KW-1185">Reference proteome</keyword>
<gene>
    <name evidence="1" type="ORF">OXU80_00570</name>
</gene>
<evidence type="ECO:0000313" key="2">
    <source>
        <dbReference type="Proteomes" id="UP001163223"/>
    </source>
</evidence>
<proteinExistence type="predicted"/>
<protein>
    <submittedName>
        <fullName evidence="1">Helix-turn-helix transcriptional regulator</fullName>
    </submittedName>
</protein>
<dbReference type="Proteomes" id="UP001163223">
    <property type="component" value="Chromosome"/>
</dbReference>
<reference evidence="1" key="1">
    <citation type="submission" date="2022-11" db="EMBL/GenBank/DDBJ databases">
        <title>beta-Carotene-producing bacterium, Jeongeuplla avenae sp. nov., alleviates the salt stress of Arabidopsis seedlings.</title>
        <authorList>
            <person name="Jiang L."/>
            <person name="Lee J."/>
        </authorList>
    </citation>
    <scope>NUCLEOTIDE SEQUENCE</scope>
    <source>
        <strain evidence="1">DY_R2A_6</strain>
    </source>
</reference>